<reference evidence="1 2" key="1">
    <citation type="submission" date="2021-07" db="EMBL/GenBank/DDBJ databases">
        <title>Sphingomonas sp.</title>
        <authorList>
            <person name="Feng G."/>
            <person name="Li J."/>
            <person name="Pan M."/>
        </authorList>
    </citation>
    <scope>NUCLEOTIDE SEQUENCE [LARGE SCALE GENOMIC DNA]</scope>
    <source>
        <strain evidence="1 2">RRHST34</strain>
    </source>
</reference>
<gene>
    <name evidence="1" type="ORF">KZ820_07060</name>
</gene>
<evidence type="ECO:0000313" key="2">
    <source>
        <dbReference type="Proteomes" id="UP000759103"/>
    </source>
</evidence>
<sequence>MPVRLRIGGPRRLLVIAPHPDDEAIGAHALMSRLRRHGASVRVVVVTDGAASHPNSLRWPRRRLVAERQRESRHAMRRIGVAAGAVTFLDLPDGRLHTRIVAARRGLARALGHVGPALIAAPAASDDHPDHRTVAACVAALRRPKLRRLAYPVWPAGRQPAGARCLFLTAQERLAKRHAVRSYRTQAGRIMDDPAGFAMTRRQIAAFTRQQEVFVEVRQ</sequence>
<dbReference type="Proteomes" id="UP000759103">
    <property type="component" value="Unassembled WGS sequence"/>
</dbReference>
<evidence type="ECO:0000313" key="1">
    <source>
        <dbReference type="EMBL" id="MBW6530491.1"/>
    </source>
</evidence>
<accession>A0ABS7BLJ9</accession>
<keyword evidence="2" id="KW-1185">Reference proteome</keyword>
<dbReference type="InterPro" id="IPR003737">
    <property type="entry name" value="GlcNAc_PI_deacetylase-related"/>
</dbReference>
<comment type="caution">
    <text evidence="1">The sequence shown here is derived from an EMBL/GenBank/DDBJ whole genome shotgun (WGS) entry which is preliminary data.</text>
</comment>
<dbReference type="PANTHER" id="PTHR12993:SF29">
    <property type="entry name" value="BLR3841 PROTEIN"/>
    <property type="match status" value="1"/>
</dbReference>
<dbReference type="Pfam" id="PF02585">
    <property type="entry name" value="PIG-L"/>
    <property type="match status" value="1"/>
</dbReference>
<dbReference type="PANTHER" id="PTHR12993">
    <property type="entry name" value="N-ACETYLGLUCOSAMINYL-PHOSPHATIDYLINOSITOL DE-N-ACETYLASE-RELATED"/>
    <property type="match status" value="1"/>
</dbReference>
<protein>
    <submittedName>
        <fullName evidence="1">PIG-L family deacetylase</fullName>
    </submittedName>
</protein>
<proteinExistence type="predicted"/>
<dbReference type="SUPFAM" id="SSF102588">
    <property type="entry name" value="LmbE-like"/>
    <property type="match status" value="1"/>
</dbReference>
<dbReference type="Gene3D" id="3.40.50.10320">
    <property type="entry name" value="LmbE-like"/>
    <property type="match status" value="1"/>
</dbReference>
<dbReference type="EMBL" id="JAHXZN010000001">
    <property type="protein sequence ID" value="MBW6530491.1"/>
    <property type="molecule type" value="Genomic_DNA"/>
</dbReference>
<name>A0ABS7BLJ9_9SPHN</name>
<organism evidence="1 2">
    <name type="scientific">Sphingomonas citri</name>
    <dbReference type="NCBI Taxonomy" id="2862499"/>
    <lineage>
        <taxon>Bacteria</taxon>
        <taxon>Pseudomonadati</taxon>
        <taxon>Pseudomonadota</taxon>
        <taxon>Alphaproteobacteria</taxon>
        <taxon>Sphingomonadales</taxon>
        <taxon>Sphingomonadaceae</taxon>
        <taxon>Sphingomonas</taxon>
    </lineage>
</organism>
<dbReference type="InterPro" id="IPR024078">
    <property type="entry name" value="LmbE-like_dom_sf"/>
</dbReference>